<reference evidence="2" key="1">
    <citation type="submission" date="2021-02" db="EMBL/GenBank/DDBJ databases">
        <authorList>
            <person name="Nowell W R."/>
        </authorList>
    </citation>
    <scope>NUCLEOTIDE SEQUENCE</scope>
</reference>
<dbReference type="EMBL" id="CAJOBA010071836">
    <property type="protein sequence ID" value="CAF4396161.1"/>
    <property type="molecule type" value="Genomic_DNA"/>
</dbReference>
<proteinExistence type="predicted"/>
<evidence type="ECO:0000313" key="1">
    <source>
        <dbReference type="EMBL" id="CAF1591843.1"/>
    </source>
</evidence>
<feature type="non-terminal residue" evidence="2">
    <location>
        <position position="1"/>
    </location>
</feature>
<dbReference type="Proteomes" id="UP000677228">
    <property type="component" value="Unassembled WGS sequence"/>
</dbReference>
<gene>
    <name evidence="1" type="ORF">OVA965_LOCUS41598</name>
    <name evidence="2" type="ORF">TMI583_LOCUS43280</name>
</gene>
<dbReference type="EMBL" id="CAJNOK010048404">
    <property type="protein sequence ID" value="CAF1591843.1"/>
    <property type="molecule type" value="Genomic_DNA"/>
</dbReference>
<dbReference type="AlphaFoldDB" id="A0A8S2VQV5"/>
<evidence type="ECO:0000313" key="2">
    <source>
        <dbReference type="EMBL" id="CAF4396161.1"/>
    </source>
</evidence>
<protein>
    <submittedName>
        <fullName evidence="2">Uncharacterized protein</fullName>
    </submittedName>
</protein>
<feature type="non-terminal residue" evidence="2">
    <location>
        <position position="120"/>
    </location>
</feature>
<comment type="caution">
    <text evidence="2">The sequence shown here is derived from an EMBL/GenBank/DDBJ whole genome shotgun (WGS) entry which is preliminary data.</text>
</comment>
<dbReference type="Proteomes" id="UP000682733">
    <property type="component" value="Unassembled WGS sequence"/>
</dbReference>
<name>A0A8S2VQV5_9BILA</name>
<evidence type="ECO:0000313" key="3">
    <source>
        <dbReference type="Proteomes" id="UP000682733"/>
    </source>
</evidence>
<organism evidence="2 3">
    <name type="scientific">Didymodactylos carnosus</name>
    <dbReference type="NCBI Taxonomy" id="1234261"/>
    <lineage>
        <taxon>Eukaryota</taxon>
        <taxon>Metazoa</taxon>
        <taxon>Spiralia</taxon>
        <taxon>Gnathifera</taxon>
        <taxon>Rotifera</taxon>
        <taxon>Eurotatoria</taxon>
        <taxon>Bdelloidea</taxon>
        <taxon>Philodinida</taxon>
        <taxon>Philodinidae</taxon>
        <taxon>Didymodactylos</taxon>
    </lineage>
</organism>
<accession>A0A8S2VQV5</accession>
<sequence length="120" mass="13717">METNVITNKSSILDIESRLSSLYSLHIHNDQTLFEFESIVNELIAHISQIESLTSSLADEITFILPCLLGICSVLYQKTQTKTFILQQNLHAHKEQVVRLIDTVKMIYNNVKQLLSSQQL</sequence>